<evidence type="ECO:0000313" key="1">
    <source>
        <dbReference type="EMBL" id="QJC78447.1"/>
    </source>
</evidence>
<accession>A0AAE7DD39</accession>
<dbReference type="KEGG" id="pum:HGP31_09020"/>
<dbReference type="GeneID" id="72193715"/>
<dbReference type="EMBL" id="CP051487">
    <property type="protein sequence ID" value="QJC78447.1"/>
    <property type="molecule type" value="Genomic_DNA"/>
</dbReference>
<dbReference type="AlphaFoldDB" id="A0AAE7DD39"/>
<proteinExistence type="predicted"/>
<reference evidence="1 2" key="1">
    <citation type="submission" date="2020-04" db="EMBL/GenBank/DDBJ databases">
        <authorList>
            <person name="Yao Y."/>
            <person name="He Z."/>
        </authorList>
    </citation>
    <scope>NUCLEOTIDE SEQUENCE [LARGE SCALE GENOMIC DNA]</scope>
    <source>
        <strain evidence="1 2">CY-1</strain>
    </source>
</reference>
<evidence type="ECO:0000313" key="2">
    <source>
        <dbReference type="Proteomes" id="UP000501367"/>
    </source>
</evidence>
<organism evidence="1 2">
    <name type="scientific">Pseudomonas umsongensis</name>
    <dbReference type="NCBI Taxonomy" id="198618"/>
    <lineage>
        <taxon>Bacteria</taxon>
        <taxon>Pseudomonadati</taxon>
        <taxon>Pseudomonadota</taxon>
        <taxon>Gammaproteobacteria</taxon>
        <taxon>Pseudomonadales</taxon>
        <taxon>Pseudomonadaceae</taxon>
        <taxon>Pseudomonas</taxon>
    </lineage>
</organism>
<protein>
    <submittedName>
        <fullName evidence="1">Uncharacterized protein</fullName>
    </submittedName>
</protein>
<dbReference type="Proteomes" id="UP000501367">
    <property type="component" value="Chromosome"/>
</dbReference>
<name>A0AAE7DD39_9PSED</name>
<sequence>MSGVTFSIEKNKDFDLRWFLDSIKFDTDKLQQGETIIEGWVIGDESHTADSIIIEKKNQTLEFPLNVSRPDVINKFYPIDNETGGYRPHLKCGFRVSIDFSQETFKLGVKINHKTYWAANIKPKKPDTLIGATGWIFLDNDTNESVPQFLGEKKVTENWICDWNYYFTSTSEYLNGFCKYTFLLAPSKEEVLQEEYPYIRTKETLTEKLTLNFGDHITWPAAKLKDQKYLCYDMAETHWTDHGANIALSSCLADMDENYLSDINATYIVVSTRGDLGDKVTPAVRSVRLKTVMSNSAALISDNKIVNHGNIKFFKNSAPNSYKKLLIFGGSSANFMLPHAANLFGEVMFVHSTGSIDKSIIEKFSPDLVILQTNQRFIATPPKPFINNETFIKKVKTPI</sequence>
<dbReference type="RefSeq" id="WP_168757501.1">
    <property type="nucleotide sequence ID" value="NZ_CP051487.1"/>
</dbReference>
<gene>
    <name evidence="1" type="ORF">HGP31_09020</name>
</gene>